<protein>
    <submittedName>
        <fullName evidence="1">Uncharacterized protein</fullName>
    </submittedName>
</protein>
<proteinExistence type="predicted"/>
<reference evidence="2" key="1">
    <citation type="journal article" date="2022" name="Mol. Ecol. Resour.">
        <title>The genomes of chicory, endive, great burdock and yacon provide insights into Asteraceae palaeo-polyploidization history and plant inulin production.</title>
        <authorList>
            <person name="Fan W."/>
            <person name="Wang S."/>
            <person name="Wang H."/>
            <person name="Wang A."/>
            <person name="Jiang F."/>
            <person name="Liu H."/>
            <person name="Zhao H."/>
            <person name="Xu D."/>
            <person name="Zhang Y."/>
        </authorList>
    </citation>
    <scope>NUCLEOTIDE SEQUENCE [LARGE SCALE GENOMIC DNA]</scope>
    <source>
        <strain evidence="2">cv. Punajuju</strain>
    </source>
</reference>
<dbReference type="EMBL" id="CM042009">
    <property type="protein sequence ID" value="KAI3789074.1"/>
    <property type="molecule type" value="Genomic_DNA"/>
</dbReference>
<reference evidence="1 2" key="2">
    <citation type="journal article" date="2022" name="Mol. Ecol. Resour.">
        <title>The genomes of chicory, endive, great burdock and yacon provide insights into Asteraceae paleo-polyploidization history and plant inulin production.</title>
        <authorList>
            <person name="Fan W."/>
            <person name="Wang S."/>
            <person name="Wang H."/>
            <person name="Wang A."/>
            <person name="Jiang F."/>
            <person name="Liu H."/>
            <person name="Zhao H."/>
            <person name="Xu D."/>
            <person name="Zhang Y."/>
        </authorList>
    </citation>
    <scope>NUCLEOTIDE SEQUENCE [LARGE SCALE GENOMIC DNA]</scope>
    <source>
        <strain evidence="2">cv. Punajuju</strain>
        <tissue evidence="1">Leaves</tissue>
    </source>
</reference>
<gene>
    <name evidence="1" type="ORF">L2E82_01861</name>
</gene>
<sequence>MAATSSSSKGSIPSGYNKCSERGQILKHMADHIKNSGSNLESRALYMQAALKFLHVASVFESCHKEIGRYGDMIN</sequence>
<name>A0ACB9H019_CICIN</name>
<keyword evidence="2" id="KW-1185">Reference proteome</keyword>
<comment type="caution">
    <text evidence="1">The sequence shown here is derived from an EMBL/GenBank/DDBJ whole genome shotgun (WGS) entry which is preliminary data.</text>
</comment>
<evidence type="ECO:0000313" key="1">
    <source>
        <dbReference type="EMBL" id="KAI3789074.1"/>
    </source>
</evidence>
<dbReference type="Proteomes" id="UP001055811">
    <property type="component" value="Linkage Group LG01"/>
</dbReference>
<evidence type="ECO:0000313" key="2">
    <source>
        <dbReference type="Proteomes" id="UP001055811"/>
    </source>
</evidence>
<accession>A0ACB9H019</accession>
<organism evidence="1 2">
    <name type="scientific">Cichorium intybus</name>
    <name type="common">Chicory</name>
    <dbReference type="NCBI Taxonomy" id="13427"/>
    <lineage>
        <taxon>Eukaryota</taxon>
        <taxon>Viridiplantae</taxon>
        <taxon>Streptophyta</taxon>
        <taxon>Embryophyta</taxon>
        <taxon>Tracheophyta</taxon>
        <taxon>Spermatophyta</taxon>
        <taxon>Magnoliopsida</taxon>
        <taxon>eudicotyledons</taxon>
        <taxon>Gunneridae</taxon>
        <taxon>Pentapetalae</taxon>
        <taxon>asterids</taxon>
        <taxon>campanulids</taxon>
        <taxon>Asterales</taxon>
        <taxon>Asteraceae</taxon>
        <taxon>Cichorioideae</taxon>
        <taxon>Cichorieae</taxon>
        <taxon>Cichoriinae</taxon>
        <taxon>Cichorium</taxon>
    </lineage>
</organism>